<evidence type="ECO:0000256" key="2">
    <source>
        <dbReference type="ARBA" id="ARBA00006472"/>
    </source>
</evidence>
<dbReference type="HOGENOM" id="CLU_081974_0_0_1"/>
<dbReference type="OrthoDB" id="277398at2759"/>
<evidence type="ECO:0000313" key="6">
    <source>
        <dbReference type="EMBL" id="AES94937.2"/>
    </source>
</evidence>
<evidence type="ECO:0000313" key="7">
    <source>
        <dbReference type="EMBL" id="RHN54180.1"/>
    </source>
</evidence>
<dbReference type="Gene3D" id="3.30.1360.20">
    <property type="entry name" value="Transcriptional coactivator/pterin dehydratase"/>
    <property type="match status" value="1"/>
</dbReference>
<gene>
    <name evidence="8" type="primary">11415697</name>
    <name evidence="6" type="ordered locus">MTR_5g019990</name>
    <name evidence="7" type="ORF">MtrunA17_Chr5g0403911</name>
</gene>
<name>G7KDI6_MEDTR</name>
<dbReference type="CDD" id="cd00913">
    <property type="entry name" value="PCD_DCoH_subfamily_a"/>
    <property type="match status" value="1"/>
</dbReference>
<reference evidence="8" key="3">
    <citation type="submission" date="2015-04" db="UniProtKB">
        <authorList>
            <consortium name="EnsemblPlants"/>
        </authorList>
    </citation>
    <scope>IDENTIFICATION</scope>
    <source>
        <strain evidence="8">cv. Jemalong A17</strain>
    </source>
</reference>
<comment type="catalytic activity">
    <reaction evidence="1">
        <text>(4aS,6R)-4a-hydroxy-L-erythro-5,6,7,8-tetrahydrobiopterin = (6R)-L-erythro-6,7-dihydrobiopterin + H2O</text>
        <dbReference type="Rhea" id="RHEA:11920"/>
        <dbReference type="ChEBI" id="CHEBI:15377"/>
        <dbReference type="ChEBI" id="CHEBI:15642"/>
        <dbReference type="ChEBI" id="CHEBI:43120"/>
        <dbReference type="EC" id="4.2.1.96"/>
    </reaction>
</comment>
<evidence type="ECO:0000256" key="1">
    <source>
        <dbReference type="ARBA" id="ARBA00001554"/>
    </source>
</evidence>
<reference evidence="6 9" key="1">
    <citation type="journal article" date="2011" name="Nature">
        <title>The Medicago genome provides insight into the evolution of rhizobial symbioses.</title>
        <authorList>
            <person name="Young N.D."/>
            <person name="Debelle F."/>
            <person name="Oldroyd G.E."/>
            <person name="Geurts R."/>
            <person name="Cannon S.B."/>
            <person name="Udvardi M.K."/>
            <person name="Benedito V.A."/>
            <person name="Mayer K.F."/>
            <person name="Gouzy J."/>
            <person name="Schoof H."/>
            <person name="Van de Peer Y."/>
            <person name="Proost S."/>
            <person name="Cook D.R."/>
            <person name="Meyers B.C."/>
            <person name="Spannagl M."/>
            <person name="Cheung F."/>
            <person name="De Mita S."/>
            <person name="Krishnakumar V."/>
            <person name="Gundlach H."/>
            <person name="Zhou S."/>
            <person name="Mudge J."/>
            <person name="Bharti A.K."/>
            <person name="Murray J.D."/>
            <person name="Naoumkina M.A."/>
            <person name="Rosen B."/>
            <person name="Silverstein K.A."/>
            <person name="Tang H."/>
            <person name="Rombauts S."/>
            <person name="Zhao P.X."/>
            <person name="Zhou P."/>
            <person name="Barbe V."/>
            <person name="Bardou P."/>
            <person name="Bechner M."/>
            <person name="Bellec A."/>
            <person name="Berger A."/>
            <person name="Berges H."/>
            <person name="Bidwell S."/>
            <person name="Bisseling T."/>
            <person name="Choisne N."/>
            <person name="Couloux A."/>
            <person name="Denny R."/>
            <person name="Deshpande S."/>
            <person name="Dai X."/>
            <person name="Doyle J.J."/>
            <person name="Dudez A.M."/>
            <person name="Farmer A.D."/>
            <person name="Fouteau S."/>
            <person name="Franken C."/>
            <person name="Gibelin C."/>
            <person name="Gish J."/>
            <person name="Goldstein S."/>
            <person name="Gonzalez A.J."/>
            <person name="Green P.J."/>
            <person name="Hallab A."/>
            <person name="Hartog M."/>
            <person name="Hua A."/>
            <person name="Humphray S.J."/>
            <person name="Jeong D.H."/>
            <person name="Jing Y."/>
            <person name="Jocker A."/>
            <person name="Kenton S.M."/>
            <person name="Kim D.J."/>
            <person name="Klee K."/>
            <person name="Lai H."/>
            <person name="Lang C."/>
            <person name="Lin S."/>
            <person name="Macmil S.L."/>
            <person name="Magdelenat G."/>
            <person name="Matthews L."/>
            <person name="McCorrison J."/>
            <person name="Monaghan E.L."/>
            <person name="Mun J.H."/>
            <person name="Najar F.Z."/>
            <person name="Nicholson C."/>
            <person name="Noirot C."/>
            <person name="O'Bleness M."/>
            <person name="Paule C.R."/>
            <person name="Poulain J."/>
            <person name="Prion F."/>
            <person name="Qin B."/>
            <person name="Qu C."/>
            <person name="Retzel E.F."/>
            <person name="Riddle C."/>
            <person name="Sallet E."/>
            <person name="Samain S."/>
            <person name="Samson N."/>
            <person name="Sanders I."/>
            <person name="Saurat O."/>
            <person name="Scarpelli C."/>
            <person name="Schiex T."/>
            <person name="Segurens B."/>
            <person name="Severin A.J."/>
            <person name="Sherrier D.J."/>
            <person name="Shi R."/>
            <person name="Sims S."/>
            <person name="Singer S.R."/>
            <person name="Sinharoy S."/>
            <person name="Sterck L."/>
            <person name="Viollet A."/>
            <person name="Wang B.B."/>
            <person name="Wang K."/>
            <person name="Wang M."/>
            <person name="Wang X."/>
            <person name="Warfsmann J."/>
            <person name="Weissenbach J."/>
            <person name="White D.D."/>
            <person name="White J.D."/>
            <person name="Wiley G.B."/>
            <person name="Wincker P."/>
            <person name="Xing Y."/>
            <person name="Yang L."/>
            <person name="Yao Z."/>
            <person name="Ying F."/>
            <person name="Zhai J."/>
            <person name="Zhou L."/>
            <person name="Zuber A."/>
            <person name="Denarie J."/>
            <person name="Dixon R.A."/>
            <person name="May G.D."/>
            <person name="Schwartz D.C."/>
            <person name="Rogers J."/>
            <person name="Quetier F."/>
            <person name="Town C.D."/>
            <person name="Roe B.A."/>
        </authorList>
    </citation>
    <scope>NUCLEOTIDE SEQUENCE [LARGE SCALE GENOMIC DNA]</scope>
    <source>
        <strain evidence="6">A17</strain>
        <strain evidence="8 9">cv. Jemalong A17</strain>
    </source>
</reference>
<evidence type="ECO:0000256" key="4">
    <source>
        <dbReference type="ARBA" id="ARBA00023239"/>
    </source>
</evidence>
<evidence type="ECO:0000256" key="3">
    <source>
        <dbReference type="ARBA" id="ARBA00013252"/>
    </source>
</evidence>
<evidence type="ECO:0000313" key="8">
    <source>
        <dbReference type="EnsemblPlants" id="AES94937"/>
    </source>
</evidence>
<organism evidence="6 9">
    <name type="scientific">Medicago truncatula</name>
    <name type="common">Barrel medic</name>
    <name type="synonym">Medicago tribuloides</name>
    <dbReference type="NCBI Taxonomy" id="3880"/>
    <lineage>
        <taxon>Eukaryota</taxon>
        <taxon>Viridiplantae</taxon>
        <taxon>Streptophyta</taxon>
        <taxon>Embryophyta</taxon>
        <taxon>Tracheophyta</taxon>
        <taxon>Spermatophyta</taxon>
        <taxon>Magnoliopsida</taxon>
        <taxon>eudicotyledons</taxon>
        <taxon>Gunneridae</taxon>
        <taxon>Pentapetalae</taxon>
        <taxon>rosids</taxon>
        <taxon>fabids</taxon>
        <taxon>Fabales</taxon>
        <taxon>Fabaceae</taxon>
        <taxon>Papilionoideae</taxon>
        <taxon>50 kb inversion clade</taxon>
        <taxon>NPAAA clade</taxon>
        <taxon>Hologalegina</taxon>
        <taxon>IRL clade</taxon>
        <taxon>Trifolieae</taxon>
        <taxon>Medicago</taxon>
    </lineage>
</organism>
<dbReference type="Proteomes" id="UP000002051">
    <property type="component" value="Chromosome 5"/>
</dbReference>
<dbReference type="GO" id="GO:0008124">
    <property type="term" value="F:4-alpha-hydroxytetrahydrobiopterin dehydratase activity"/>
    <property type="evidence" value="ECO:0000318"/>
    <property type="project" value="GO_Central"/>
</dbReference>
<dbReference type="EMBL" id="PSQE01000005">
    <property type="protein sequence ID" value="RHN54180.1"/>
    <property type="molecule type" value="Genomic_DNA"/>
</dbReference>
<evidence type="ECO:0000256" key="5">
    <source>
        <dbReference type="ARBA" id="ARBA00030497"/>
    </source>
</evidence>
<reference evidence="7" key="4">
    <citation type="journal article" date="2018" name="Nat. Plants">
        <title>Whole-genome landscape of Medicago truncatula symbiotic genes.</title>
        <authorList>
            <person name="Pecrix Y."/>
            <person name="Gamas P."/>
            <person name="Carrere S."/>
        </authorList>
    </citation>
    <scope>NUCLEOTIDE SEQUENCE</scope>
    <source>
        <tissue evidence="7">Leaves</tissue>
    </source>
</reference>
<dbReference type="EMBL" id="CM001221">
    <property type="protein sequence ID" value="AES94937.2"/>
    <property type="molecule type" value="Genomic_DNA"/>
</dbReference>
<dbReference type="EC" id="4.2.1.96" evidence="3"/>
<proteinExistence type="inferred from homology"/>
<keyword evidence="4 7" id="KW-0456">Lyase</keyword>
<dbReference type="EnsemblPlants" id="AES94937">
    <property type="protein sequence ID" value="AES94937"/>
    <property type="gene ID" value="MTR_5g019990"/>
</dbReference>
<dbReference type="KEGG" id="mtr:11415697"/>
<sequence length="187" mass="20901">MRSFKAMNRILLNLRHPLLPLSTTLPSPSLFSQFSPKRFMDSNTHHNQIPVSSLTTFSTPNKDSNDLSTKTCVPCNAKDLQPMTQDAANALIAQVSDWNLVNESGTLKLSRSWKVKSFNKGLEFFRIIADLAEAEGHHPDLHLVGWNNVTVEIWTHSVGGLTENDFILAAKINELNVHGLLRRKASD</sequence>
<dbReference type="AlphaFoldDB" id="G7KDI6"/>
<reference evidence="6 9" key="2">
    <citation type="journal article" date="2014" name="BMC Genomics">
        <title>An improved genome release (version Mt4.0) for the model legume Medicago truncatula.</title>
        <authorList>
            <person name="Tang H."/>
            <person name="Krishnakumar V."/>
            <person name="Bidwell S."/>
            <person name="Rosen B."/>
            <person name="Chan A."/>
            <person name="Zhou S."/>
            <person name="Gentzbittel L."/>
            <person name="Childs K.L."/>
            <person name="Yandell M."/>
            <person name="Gundlach H."/>
            <person name="Mayer K.F."/>
            <person name="Schwartz D.C."/>
            <person name="Town C.D."/>
        </authorList>
    </citation>
    <scope>GENOME REANNOTATION</scope>
    <source>
        <strain evidence="8 9">cv. Jemalong A17</strain>
    </source>
</reference>
<comment type="similarity">
    <text evidence="2">Belongs to the pterin-4-alpha-carbinolamine dehydratase family.</text>
</comment>
<dbReference type="InterPro" id="IPR001533">
    <property type="entry name" value="Pterin_deHydtase"/>
</dbReference>
<accession>A0A0C3XD52</accession>
<dbReference type="GO" id="GO:0006729">
    <property type="term" value="P:tetrahydrobiopterin biosynthetic process"/>
    <property type="evidence" value="ECO:0007669"/>
    <property type="project" value="InterPro"/>
</dbReference>
<dbReference type="PANTHER" id="PTHR12599">
    <property type="entry name" value="PTERIN-4-ALPHA-CARBINOLAMINE DEHYDRATASE"/>
    <property type="match status" value="1"/>
</dbReference>
<dbReference type="GO" id="GO:0005739">
    <property type="term" value="C:mitochondrion"/>
    <property type="evidence" value="ECO:0000318"/>
    <property type="project" value="GO_Central"/>
</dbReference>
<evidence type="ECO:0000313" key="9">
    <source>
        <dbReference type="Proteomes" id="UP000002051"/>
    </source>
</evidence>
<dbReference type="eggNOG" id="KOG4073">
    <property type="taxonomic scope" value="Eukaryota"/>
</dbReference>
<dbReference type="Proteomes" id="UP000265566">
    <property type="component" value="Chromosome 5"/>
</dbReference>
<keyword evidence="9" id="KW-1185">Reference proteome</keyword>
<dbReference type="SUPFAM" id="SSF55248">
    <property type="entry name" value="PCD-like"/>
    <property type="match status" value="1"/>
</dbReference>
<dbReference type="PANTHER" id="PTHR12599:SF0">
    <property type="entry name" value="PTERIN-4-ALPHA-CARBINOLAMINE DEHYDRATASE"/>
    <property type="match status" value="1"/>
</dbReference>
<accession>G7KDI6</accession>
<protein>
    <recommendedName>
        <fullName evidence="3">4a-hydroxytetrahydrobiopterin dehydratase</fullName>
        <ecNumber evidence="3">4.2.1.96</ecNumber>
    </recommendedName>
    <alternativeName>
        <fullName evidence="5">4-alpha-hydroxy-tetrahydropterin dehydratase</fullName>
    </alternativeName>
</protein>
<dbReference type="PaxDb" id="3880-AES94937"/>
<dbReference type="STRING" id="3880.G7KDI6"/>
<dbReference type="InterPro" id="IPR036428">
    <property type="entry name" value="PCD_sf"/>
</dbReference>
<dbReference type="Gramene" id="rna29177">
    <property type="protein sequence ID" value="RHN54180.1"/>
    <property type="gene ID" value="gene29177"/>
</dbReference>
<dbReference type="Pfam" id="PF01329">
    <property type="entry name" value="Pterin_4a"/>
    <property type="match status" value="1"/>
</dbReference>